<keyword evidence="3" id="KW-1185">Reference proteome</keyword>
<dbReference type="Proteomes" id="UP001597478">
    <property type="component" value="Unassembled WGS sequence"/>
</dbReference>
<accession>A0ABW5W7L4</accession>
<evidence type="ECO:0008006" key="4">
    <source>
        <dbReference type="Google" id="ProtNLM"/>
    </source>
</evidence>
<keyword evidence="1" id="KW-1133">Transmembrane helix</keyword>
<comment type="caution">
    <text evidence="2">The sequence shown here is derived from an EMBL/GenBank/DDBJ whole genome shotgun (WGS) entry which is preliminary data.</text>
</comment>
<protein>
    <recommendedName>
        <fullName evidence="4">Phosphatidate cytidylyltransferase</fullName>
    </recommendedName>
</protein>
<dbReference type="EMBL" id="JBHUOF010000007">
    <property type="protein sequence ID" value="MFD2799087.1"/>
    <property type="molecule type" value="Genomic_DNA"/>
</dbReference>
<name>A0ABW5W7L4_9PSEU</name>
<feature type="transmembrane region" description="Helical" evidence="1">
    <location>
        <begin position="6"/>
        <end position="39"/>
    </location>
</feature>
<reference evidence="3" key="1">
    <citation type="journal article" date="2019" name="Int. J. Syst. Evol. Microbiol.">
        <title>The Global Catalogue of Microorganisms (GCM) 10K type strain sequencing project: providing services to taxonomists for standard genome sequencing and annotation.</title>
        <authorList>
            <consortium name="The Broad Institute Genomics Platform"/>
            <consortium name="The Broad Institute Genome Sequencing Center for Infectious Disease"/>
            <person name="Wu L."/>
            <person name="Ma J."/>
        </authorList>
    </citation>
    <scope>NUCLEOTIDE SEQUENCE [LARGE SCALE GENOMIC DNA]</scope>
    <source>
        <strain evidence="3">IBRC-M 10906</strain>
    </source>
</reference>
<proteinExistence type="predicted"/>
<keyword evidence="1" id="KW-0812">Transmembrane</keyword>
<evidence type="ECO:0000256" key="1">
    <source>
        <dbReference type="SAM" id="Phobius"/>
    </source>
</evidence>
<sequence>MEHSRALAFSAIALGIVGAIALSDAWWFLLGIIAFLVLLSSQSPAE</sequence>
<organism evidence="2 3">
    <name type="scientific">Prauserella oleivorans</name>
    <dbReference type="NCBI Taxonomy" id="1478153"/>
    <lineage>
        <taxon>Bacteria</taxon>
        <taxon>Bacillati</taxon>
        <taxon>Actinomycetota</taxon>
        <taxon>Actinomycetes</taxon>
        <taxon>Pseudonocardiales</taxon>
        <taxon>Pseudonocardiaceae</taxon>
        <taxon>Prauserella</taxon>
    </lineage>
</organism>
<gene>
    <name evidence="2" type="ORF">ACFS2C_06755</name>
</gene>
<evidence type="ECO:0000313" key="3">
    <source>
        <dbReference type="Proteomes" id="UP001597478"/>
    </source>
</evidence>
<evidence type="ECO:0000313" key="2">
    <source>
        <dbReference type="EMBL" id="MFD2799087.1"/>
    </source>
</evidence>
<dbReference type="RefSeq" id="WP_377386487.1">
    <property type="nucleotide sequence ID" value="NZ_JBHSAN010000006.1"/>
</dbReference>
<keyword evidence="1" id="KW-0472">Membrane</keyword>